<reference evidence="1 2" key="1">
    <citation type="journal article" date="2015" name="Genome Announc.">
        <title>Expanding the biotechnology potential of lactobacilli through comparative genomics of 213 strains and associated genera.</title>
        <authorList>
            <person name="Sun Z."/>
            <person name="Harris H.M."/>
            <person name="McCann A."/>
            <person name="Guo C."/>
            <person name="Argimon S."/>
            <person name="Zhang W."/>
            <person name="Yang X."/>
            <person name="Jeffery I.B."/>
            <person name="Cooney J.C."/>
            <person name="Kagawa T.F."/>
            <person name="Liu W."/>
            <person name="Song Y."/>
            <person name="Salvetti E."/>
            <person name="Wrobel A."/>
            <person name="Rasinkangas P."/>
            <person name="Parkhill J."/>
            <person name="Rea M.C."/>
            <person name="O'Sullivan O."/>
            <person name="Ritari J."/>
            <person name="Douillard F.P."/>
            <person name="Paul Ross R."/>
            <person name="Yang R."/>
            <person name="Briner A.E."/>
            <person name="Felis G.E."/>
            <person name="de Vos W.M."/>
            <person name="Barrangou R."/>
            <person name="Klaenhammer T.R."/>
            <person name="Caufield P.W."/>
            <person name="Cui Y."/>
            <person name="Zhang H."/>
            <person name="O'Toole P.W."/>
        </authorList>
    </citation>
    <scope>NUCLEOTIDE SEQUENCE [LARGE SCALE GENOMIC DNA]</scope>
    <source>
        <strain evidence="1 2">DSM 20690</strain>
    </source>
</reference>
<gene>
    <name evidence="1" type="ORF">IV52_GL001257</name>
</gene>
<accession>A0A0R2JM93</accession>
<dbReference type="EMBL" id="JQBT01000035">
    <property type="protein sequence ID" value="KRN78320.1"/>
    <property type="molecule type" value="Genomic_DNA"/>
</dbReference>
<keyword evidence="2" id="KW-1185">Reference proteome</keyword>
<protein>
    <submittedName>
        <fullName evidence="1">Uncharacterized protein</fullName>
    </submittedName>
</protein>
<dbReference type="PATRIC" id="fig|1122148.6.peg.1292"/>
<proteinExistence type="predicted"/>
<comment type="caution">
    <text evidence="1">The sequence shown here is derived from an EMBL/GenBank/DDBJ whole genome shotgun (WGS) entry which is preliminary data.</text>
</comment>
<dbReference type="AlphaFoldDB" id="A0A0R2JM93"/>
<dbReference type="RefSeq" id="WP_054646895.1">
    <property type="nucleotide sequence ID" value="NZ_FUXS01000011.1"/>
</dbReference>
<dbReference type="OrthoDB" id="9785164at2"/>
<evidence type="ECO:0000313" key="2">
    <source>
        <dbReference type="Proteomes" id="UP000051565"/>
    </source>
</evidence>
<dbReference type="Proteomes" id="UP000051565">
    <property type="component" value="Unassembled WGS sequence"/>
</dbReference>
<evidence type="ECO:0000313" key="1">
    <source>
        <dbReference type="EMBL" id="KRN78320.1"/>
    </source>
</evidence>
<sequence length="61" mass="7009">MKKINALSHNIIIVNQRIKETVDDKKMNDRWLKVFNSLVSELFKELADPSEKGVLDGVQVL</sequence>
<name>A0A0R2JM93_9LACO</name>
<organism evidence="1 2">
    <name type="scientific">Fructilactobacillus lindneri DSM 20690 = JCM 11027</name>
    <dbReference type="NCBI Taxonomy" id="1122148"/>
    <lineage>
        <taxon>Bacteria</taxon>
        <taxon>Bacillati</taxon>
        <taxon>Bacillota</taxon>
        <taxon>Bacilli</taxon>
        <taxon>Lactobacillales</taxon>
        <taxon>Lactobacillaceae</taxon>
        <taxon>Fructilactobacillus</taxon>
    </lineage>
</organism>